<gene>
    <name evidence="9" type="ORF">ACAOBT_LOCUS35780</name>
</gene>
<proteinExistence type="inferred from homology"/>
<feature type="domain" description="Kinesin motor" evidence="8">
    <location>
        <begin position="806"/>
        <end position="982"/>
    </location>
</feature>
<dbReference type="GO" id="GO:0005524">
    <property type="term" value="F:ATP binding"/>
    <property type="evidence" value="ECO:0007669"/>
    <property type="project" value="UniProtKB-UniRule"/>
</dbReference>
<evidence type="ECO:0000256" key="7">
    <source>
        <dbReference type="PROSITE-ProRule" id="PRU00283"/>
    </source>
</evidence>
<reference evidence="9" key="1">
    <citation type="submission" date="2022-03" db="EMBL/GenBank/DDBJ databases">
        <authorList>
            <person name="Sayadi A."/>
        </authorList>
    </citation>
    <scope>NUCLEOTIDE SEQUENCE</scope>
</reference>
<feature type="binding site" evidence="7">
    <location>
        <begin position="602"/>
        <end position="609"/>
    </location>
    <ligand>
        <name>ATP</name>
        <dbReference type="ChEBI" id="CHEBI:30616"/>
    </ligand>
</feature>
<evidence type="ECO:0000256" key="1">
    <source>
        <dbReference type="ARBA" id="ARBA00004245"/>
    </source>
</evidence>
<evidence type="ECO:0000256" key="3">
    <source>
        <dbReference type="ARBA" id="ARBA00022840"/>
    </source>
</evidence>
<dbReference type="PANTHER" id="PTHR47968">
    <property type="entry name" value="CENTROMERE PROTEIN E"/>
    <property type="match status" value="1"/>
</dbReference>
<evidence type="ECO:0000256" key="4">
    <source>
        <dbReference type="ARBA" id="ARBA00023054"/>
    </source>
</evidence>
<protein>
    <recommendedName>
        <fullName evidence="8">Kinesin motor domain-containing protein</fullName>
    </recommendedName>
</protein>
<name>A0A9P0QCH8_ACAOB</name>
<feature type="domain" description="Kinesin motor" evidence="8">
    <location>
        <begin position="1700"/>
        <end position="1985"/>
    </location>
</feature>
<keyword evidence="6" id="KW-0963">Cytoplasm</keyword>
<organism evidence="9 10">
    <name type="scientific">Acanthoscelides obtectus</name>
    <name type="common">Bean weevil</name>
    <name type="synonym">Bruchus obtectus</name>
    <dbReference type="NCBI Taxonomy" id="200917"/>
    <lineage>
        <taxon>Eukaryota</taxon>
        <taxon>Metazoa</taxon>
        <taxon>Ecdysozoa</taxon>
        <taxon>Arthropoda</taxon>
        <taxon>Hexapoda</taxon>
        <taxon>Insecta</taxon>
        <taxon>Pterygota</taxon>
        <taxon>Neoptera</taxon>
        <taxon>Endopterygota</taxon>
        <taxon>Coleoptera</taxon>
        <taxon>Polyphaga</taxon>
        <taxon>Cucujiformia</taxon>
        <taxon>Chrysomeloidea</taxon>
        <taxon>Chrysomelidae</taxon>
        <taxon>Bruchinae</taxon>
        <taxon>Bruchini</taxon>
        <taxon>Acanthoscelides</taxon>
    </lineage>
</organism>
<feature type="binding site" evidence="7">
    <location>
        <begin position="1421"/>
        <end position="1428"/>
    </location>
    <ligand>
        <name>ATP</name>
        <dbReference type="ChEBI" id="CHEBI:30616"/>
    </ligand>
</feature>
<keyword evidence="5 7" id="KW-0505">Motor protein</keyword>
<evidence type="ECO:0000259" key="8">
    <source>
        <dbReference type="PROSITE" id="PS50067"/>
    </source>
</evidence>
<feature type="binding site" evidence="7">
    <location>
        <begin position="12"/>
        <end position="19"/>
    </location>
    <ligand>
        <name>ATP</name>
        <dbReference type="ChEBI" id="CHEBI:30616"/>
    </ligand>
</feature>
<dbReference type="Pfam" id="PF00225">
    <property type="entry name" value="Kinesin"/>
    <property type="match status" value="12"/>
</dbReference>
<comment type="subcellular location">
    <subcellularLocation>
        <location evidence="1">Cytoplasm</location>
        <location evidence="1">Cytoskeleton</location>
    </subcellularLocation>
</comment>
<dbReference type="GO" id="GO:0003777">
    <property type="term" value="F:microtubule motor activity"/>
    <property type="evidence" value="ECO:0007669"/>
    <property type="project" value="InterPro"/>
</dbReference>
<feature type="domain" description="Kinesin motor" evidence="8">
    <location>
        <begin position="577"/>
        <end position="805"/>
    </location>
</feature>
<feature type="binding site" evidence="7">
    <location>
        <begin position="1060"/>
        <end position="1067"/>
    </location>
    <ligand>
        <name>ATP</name>
        <dbReference type="ChEBI" id="CHEBI:30616"/>
    </ligand>
</feature>
<dbReference type="GO" id="GO:0005874">
    <property type="term" value="C:microtubule"/>
    <property type="evidence" value="ECO:0007669"/>
    <property type="project" value="TreeGrafter"/>
</dbReference>
<dbReference type="Proteomes" id="UP001152888">
    <property type="component" value="Unassembled WGS sequence"/>
</dbReference>
<dbReference type="GO" id="GO:0008017">
    <property type="term" value="F:microtubule binding"/>
    <property type="evidence" value="ECO:0007669"/>
    <property type="project" value="InterPro"/>
</dbReference>
<dbReference type="InterPro" id="IPR027640">
    <property type="entry name" value="Kinesin-like_fam"/>
</dbReference>
<feature type="domain" description="Kinesin motor" evidence="8">
    <location>
        <begin position="291"/>
        <end position="576"/>
    </location>
</feature>
<feature type="domain" description="Kinesin motor" evidence="8">
    <location>
        <begin position="2169"/>
        <end position="2266"/>
    </location>
</feature>
<keyword evidence="2 7" id="KW-0547">Nucleotide-binding</keyword>
<dbReference type="SUPFAM" id="SSF52540">
    <property type="entry name" value="P-loop containing nucleoside triphosphate hydrolases"/>
    <property type="match status" value="12"/>
</dbReference>
<dbReference type="OrthoDB" id="6781984at2759"/>
<keyword evidence="3 7" id="KW-0067">ATP-binding</keyword>
<evidence type="ECO:0000313" key="10">
    <source>
        <dbReference type="Proteomes" id="UP001152888"/>
    </source>
</evidence>
<feature type="domain" description="Kinesin motor" evidence="8">
    <location>
        <begin position="1986"/>
        <end position="2166"/>
    </location>
</feature>
<comment type="caution">
    <text evidence="7">Lacks conserved residue(s) required for the propagation of feature annotation.</text>
</comment>
<dbReference type="InterPro" id="IPR036961">
    <property type="entry name" value="Kinesin_motor_dom_sf"/>
</dbReference>
<keyword evidence="4" id="KW-0175">Coiled coil</keyword>
<feature type="binding site" evidence="7">
    <location>
        <begin position="831"/>
        <end position="838"/>
    </location>
    <ligand>
        <name>ATP</name>
        <dbReference type="ChEBI" id="CHEBI:30616"/>
    </ligand>
</feature>
<evidence type="ECO:0000256" key="6">
    <source>
        <dbReference type="ARBA" id="ARBA00023212"/>
    </source>
</evidence>
<comment type="similarity">
    <text evidence="7">Belongs to the TRAFAC class myosin-kinesin ATPase superfamily. Kinesin family.</text>
</comment>
<dbReference type="EMBL" id="CAKOFQ010009107">
    <property type="protein sequence ID" value="CAH2017069.1"/>
    <property type="molecule type" value="Genomic_DNA"/>
</dbReference>
<feature type="binding site" evidence="7">
    <location>
        <begin position="2011"/>
        <end position="2018"/>
    </location>
    <ligand>
        <name>ATP</name>
        <dbReference type="ChEBI" id="CHEBI:30616"/>
    </ligand>
</feature>
<feature type="domain" description="Kinesin motor" evidence="8">
    <location>
        <begin position="1339"/>
        <end position="1662"/>
    </location>
</feature>
<dbReference type="InterPro" id="IPR027417">
    <property type="entry name" value="P-loop_NTPase"/>
</dbReference>
<evidence type="ECO:0000256" key="5">
    <source>
        <dbReference type="ARBA" id="ARBA00023175"/>
    </source>
</evidence>
<evidence type="ECO:0000313" key="9">
    <source>
        <dbReference type="EMBL" id="CAH2017069.1"/>
    </source>
</evidence>
<evidence type="ECO:0000256" key="2">
    <source>
        <dbReference type="ARBA" id="ARBA00022741"/>
    </source>
</evidence>
<feature type="domain" description="Kinesin motor" evidence="8">
    <location>
        <begin position="1"/>
        <end position="253"/>
    </location>
</feature>
<keyword evidence="10" id="KW-1185">Reference proteome</keyword>
<dbReference type="PROSITE" id="PS50067">
    <property type="entry name" value="KINESIN_MOTOR_2"/>
    <property type="match status" value="9"/>
</dbReference>
<dbReference type="Gene3D" id="3.40.850.10">
    <property type="entry name" value="Kinesin motor domain"/>
    <property type="match status" value="12"/>
</dbReference>
<dbReference type="GO" id="GO:0000278">
    <property type="term" value="P:mitotic cell cycle"/>
    <property type="evidence" value="ECO:0007669"/>
    <property type="project" value="TreeGrafter"/>
</dbReference>
<dbReference type="SMART" id="SM00129">
    <property type="entry name" value="KISc"/>
    <property type="match status" value="8"/>
</dbReference>
<feature type="binding site" evidence="7">
    <location>
        <begin position="1782"/>
        <end position="1789"/>
    </location>
    <ligand>
        <name>ATP</name>
        <dbReference type="ChEBI" id="CHEBI:30616"/>
    </ligand>
</feature>
<dbReference type="GO" id="GO:0007018">
    <property type="term" value="P:microtubule-based movement"/>
    <property type="evidence" value="ECO:0007669"/>
    <property type="project" value="InterPro"/>
</dbReference>
<sequence>MEGFNATIFAYGQTSSGKTHTILGNETDPGLFQLVSNQLFQHVADQVDKRYLIRCSYIEIYNEKINDLLDKSNQGLTLREDIKGNVLLDAREPVVDNVDKVMENMMQGNKIRRVAATRMNERSSRSHTIFRIILESKDANQKDGPVHISYLNLMDLAGSERVSLTKAAGERLKEGANINKSLSVLGNVIRQLSEGKEFISYRDSKLTRLLSQALGGNVLLDAREAVVDNVDKVMENMMQGNKIRRVAATRMNERSSRSHTIFRIILESKDANQKDGPVHISYLNLMDLAGSERVSLTKAAGERLKEGANINKSLSVLGNVIRQLSEGKEFISYRDSKLTRLLSQALGDVYGSVVKPLVDSFMEGFNATIFAYGQTSSGKTHTILGNKTDPGLFQLVSNQLFQHVADQVDKRYLIRCSYIEIYNEKINDLLDKSNQGLTIREDIKGNVLLDAREAVVDNVDKVMENMMQGNKIRRVAATRMNERSSRSHTIFRIILESKDANQKDGPVHISYLNLMDLAGSERVSLTKAAGERLKEGANINKSLSVLGNVIRQLSEGKEFISYRDSKLTRLLSQALGDVYGSVVKPLVDSFMEGFNATIFAYGQTSSGKTHTILGNKTDPGLFQLVSNQLFQHVADQVDKRYLIRCSYIEIYNEKINDLLDKSNQGLTIREDIKGNVLLDAREAVVDNVDKVMENMMQGNKIRRVAATRMNERSSRSHTIFRIILESKDANQKDGPVHISYLNLMDLAGSERVSLTKAAGERLKEGANINKSLSVLGNVIRQLSEGKEFISYRDSKLTRLLSQALGDVYGSVVKPLVDSFMEGFNATIFAYGQTSSGKTHTILGNKTDPGLFQLVSNQLFQHVADQVDKRYLIRCSYIEIYNEKINDLLDKSNQGLTIREDIKGNVLLDAREAVVDNVDKVMENMMQGNKIRRVAATRMNERSSRSHTIFRIILESKDANQKDGPVHISYLNLMDLAGSERVSLTKAAGERLKEGANINKSLSVLGNVIRQLSEGKEFISYRDSKLTRLLSQALGDVYGSVVKPLVDSFMEGFNATIFAYGQTSSGKTHTILGNKTDPGLFQLVSNQLFQHVADQVDKRYLIRCSYIEIYNEKINDLLDKSNQGLTIREDIKGNVLLDAREAVVDNVDKVMENMMQGNKIRRVAATRMNERSSRSHTIFRIILESKDANQKDGPVHISYLNLMDLAGSERVSLTKAAGERLKEGANINKSLSVLGNVIRQLSEGKEFISYRDSKLTRLLSQALGGNVLLDAREAVVDNVDKVMENMMQGNKIRRVAATRMNERSSRSHTIFRIILESKDANQKDGPVHISYLNLMDLAGSERVSLTKAAGERLKEGANINKSLSVLGNVIRQLSEGKEFISYRDSKLTRLLSQALGDVYGSVVKPLVDSFMEGFNATIFAYGQTSSGKTHTILGNKTDPGLFQLVSNQLFQHVADQVDKRYLIRCSYIEIYNEKINDLLDKSNQGLTIREDIKGNVLLDAREAVVDNVDKVMENMMQGNKIRRVAATRMNERSSRSHTIFRIILESKDANQKDGPVHISYLNLMDLAGSERVSLTKAAGERLKEGANINKSLSVLGNVIRQLSEGKEFISYRDSKLTRLLSQALGGNVLLDAREAVVDNVDKVMENMMQGNKIRRVAATRMNERSSRSHTIFRIILESKDANQKDGPVHISYLNLMDLAGSERVSLTKAAGERLKEGANINKSLSVLGNVIRQLSEGKEFISYRDSKLTRLLSQALGDVYGSVVKPLVDSFMEGFNATIFAYGQTSSGKTHTILGNKTDPGLFQLVSNQLFQHVADQVDKRYLIRCSYIEIYNEKINDLLDKSNQGLTIREDIKGNVLLDAREAVVDNVDKVMENMMQGNKIRRVAATRMNERSSRSHTIFRIILESKDANQKDGPVHISYLNLMDLAGSERVSLTKAAGERLKEGANINKSLSVLGNVIRQLSEGKEFISYRDSKLTRLLSQALGDVYGSVVKPLVDSFMEGFNATIFAYGQTSSGKTHTILGNKTDPGLFQLVSNQLFQHVADQVDKRYLIRCSYIEIYNEKINDLLDKSNQGLTIREDIKGNVLLDAREAVVDNVDKVMENMMQGNKIRRVAATRMNERSSRSHTIFRIILESKDANQKDGPVHISYLNLMDLAGSERVSLTKAADCSYIEIYNEKINDLLDKSNQGLTIREDIKGNVLLDAREAVVDNVDKVMENMMQGNKIRRVAATRMNERSSRSHTIFRIILESKDANQKDGPVHISYLT</sequence>
<dbReference type="PRINTS" id="PR00380">
    <property type="entry name" value="KINESINHEAVY"/>
</dbReference>
<accession>A0A9P0QCH8</accession>
<feature type="domain" description="Kinesin motor" evidence="8">
    <location>
        <begin position="978"/>
        <end position="1301"/>
    </location>
</feature>
<comment type="caution">
    <text evidence="9">The sequence shown here is derived from an EMBL/GenBank/DDBJ whole genome shotgun (WGS) entry which is preliminary data.</text>
</comment>
<feature type="binding site" evidence="7">
    <location>
        <begin position="373"/>
        <end position="380"/>
    </location>
    <ligand>
        <name>ATP</name>
        <dbReference type="ChEBI" id="CHEBI:30616"/>
    </ligand>
</feature>
<dbReference type="PANTHER" id="PTHR47968:SF75">
    <property type="entry name" value="CENTROMERE-ASSOCIATED PROTEIN E"/>
    <property type="match status" value="1"/>
</dbReference>
<dbReference type="InterPro" id="IPR001752">
    <property type="entry name" value="Kinesin_motor_dom"/>
</dbReference>
<keyword evidence="6" id="KW-0206">Cytoskeleton</keyword>